<sequence>MQRAKRDDRDRLEQRNRRLRRALVCAAAVPAVLITAACSSDSGDSKPKSDGTSASKPAGDSASPSASSSPTVAPATYKTLPDACKALSKKTLGDMVPKADSSGKKGSSDEPSSRASCSWSSLSNNGVKGSQFRWLNISLLRFDSDTTRGSGNTQAHTYFTNQVKDAQSVGGAKNAKVVPVSGTGDEATSVRYDLSKKEGLFKQETLVARAENVVVTLDYNGAGLAGDKTPDPEDLAKSAEKALKEAVASVSAANSGTGSGGSSAGSSTKPSGSASASAGSKKS</sequence>
<reference evidence="3 4" key="1">
    <citation type="submission" date="2020-04" db="EMBL/GenBank/DDBJ databases">
        <title>Characterization and engineering of Streptomyces griseofuscus DSM40191 as a potential heterologous host for expression of BGCs.</title>
        <authorList>
            <person name="Gren T."/>
            <person name="Whitford C.M."/>
            <person name="Mohite O.S."/>
            <person name="Joergensen T.S."/>
            <person name="Nielsen J.B."/>
            <person name="Lee S.Y."/>
            <person name="Weber T."/>
        </authorList>
    </citation>
    <scope>NUCLEOTIDE SEQUENCE [LARGE SCALE GENOMIC DNA]</scope>
    <source>
        <strain evidence="3 4">DSM 40191</strain>
    </source>
</reference>
<dbReference type="KEGG" id="sgf:HEP81_03440"/>
<evidence type="ECO:0008006" key="5">
    <source>
        <dbReference type="Google" id="ProtNLM"/>
    </source>
</evidence>
<feature type="region of interest" description="Disordered" evidence="2">
    <location>
        <begin position="91"/>
        <end position="122"/>
    </location>
</feature>
<dbReference type="GeneID" id="91463020"/>
<feature type="coiled-coil region" evidence="1">
    <location>
        <begin position="2"/>
        <end position="29"/>
    </location>
</feature>
<feature type="compositionally biased region" description="Basic and acidic residues" evidence="2">
    <location>
        <begin position="228"/>
        <end position="244"/>
    </location>
</feature>
<evidence type="ECO:0000256" key="1">
    <source>
        <dbReference type="SAM" id="Coils"/>
    </source>
</evidence>
<organism evidence="3 4">
    <name type="scientific">Streptomyces griseofuscus</name>
    <dbReference type="NCBI Taxonomy" id="146922"/>
    <lineage>
        <taxon>Bacteria</taxon>
        <taxon>Bacillati</taxon>
        <taxon>Actinomycetota</taxon>
        <taxon>Actinomycetes</taxon>
        <taxon>Kitasatosporales</taxon>
        <taxon>Streptomycetaceae</taxon>
        <taxon>Streptomyces</taxon>
    </lineage>
</organism>
<dbReference type="EMBL" id="CP051006">
    <property type="protein sequence ID" value="QNT93745.1"/>
    <property type="molecule type" value="Genomic_DNA"/>
</dbReference>
<evidence type="ECO:0000313" key="4">
    <source>
        <dbReference type="Proteomes" id="UP000516422"/>
    </source>
</evidence>
<dbReference type="AlphaFoldDB" id="A0A7H1Q0B5"/>
<accession>A0A7H1Q0B5</accession>
<dbReference type="RefSeq" id="WP_243279438.1">
    <property type="nucleotide sequence ID" value="NZ_CP051006.1"/>
</dbReference>
<feature type="compositionally biased region" description="Low complexity" evidence="2">
    <location>
        <begin position="113"/>
        <end position="122"/>
    </location>
</feature>
<keyword evidence="1" id="KW-0175">Coiled coil</keyword>
<evidence type="ECO:0000313" key="3">
    <source>
        <dbReference type="EMBL" id="QNT93745.1"/>
    </source>
</evidence>
<feature type="compositionally biased region" description="Low complexity" evidence="2">
    <location>
        <begin position="245"/>
        <end position="256"/>
    </location>
</feature>
<feature type="compositionally biased region" description="Low complexity" evidence="2">
    <location>
        <begin position="264"/>
        <end position="283"/>
    </location>
</feature>
<feature type="compositionally biased region" description="Basic and acidic residues" evidence="2">
    <location>
        <begin position="101"/>
        <end position="112"/>
    </location>
</feature>
<feature type="region of interest" description="Disordered" evidence="2">
    <location>
        <begin position="37"/>
        <end position="75"/>
    </location>
</feature>
<proteinExistence type="predicted"/>
<feature type="compositionally biased region" description="Low complexity" evidence="2">
    <location>
        <begin position="50"/>
        <end position="75"/>
    </location>
</feature>
<name>A0A7H1Q0B5_9ACTN</name>
<evidence type="ECO:0000256" key="2">
    <source>
        <dbReference type="SAM" id="MobiDB-lite"/>
    </source>
</evidence>
<protein>
    <recommendedName>
        <fullName evidence="5">DUF3558 domain-containing protein</fullName>
    </recommendedName>
</protein>
<feature type="region of interest" description="Disordered" evidence="2">
    <location>
        <begin position="221"/>
        <end position="283"/>
    </location>
</feature>
<dbReference type="Proteomes" id="UP000516422">
    <property type="component" value="Chromosome"/>
</dbReference>
<gene>
    <name evidence="3" type="ORF">HEP81_03440</name>
</gene>